<evidence type="ECO:0000256" key="4">
    <source>
        <dbReference type="ARBA" id="ARBA00023237"/>
    </source>
</evidence>
<gene>
    <name evidence="7" type="ORF">SDC9_34207</name>
</gene>
<dbReference type="PROSITE" id="PS51257">
    <property type="entry name" value="PROKAR_LIPOPROTEIN"/>
    <property type="match status" value="1"/>
</dbReference>
<protein>
    <recommendedName>
        <fullName evidence="8">SusD-like protein</fullName>
    </recommendedName>
</protein>
<dbReference type="SUPFAM" id="SSF48452">
    <property type="entry name" value="TPR-like"/>
    <property type="match status" value="1"/>
</dbReference>
<evidence type="ECO:0000256" key="3">
    <source>
        <dbReference type="ARBA" id="ARBA00023136"/>
    </source>
</evidence>
<dbReference type="InterPro" id="IPR033985">
    <property type="entry name" value="SusD-like_N"/>
</dbReference>
<evidence type="ECO:0000313" key="7">
    <source>
        <dbReference type="EMBL" id="MPL88189.1"/>
    </source>
</evidence>
<dbReference type="Pfam" id="PF07980">
    <property type="entry name" value="SusD_RagB"/>
    <property type="match status" value="1"/>
</dbReference>
<evidence type="ECO:0008006" key="8">
    <source>
        <dbReference type="Google" id="ProtNLM"/>
    </source>
</evidence>
<comment type="subcellular location">
    <subcellularLocation>
        <location evidence="1">Cell outer membrane</location>
    </subcellularLocation>
</comment>
<accession>A0A644VA21</accession>
<dbReference type="EMBL" id="VSSQ01000252">
    <property type="protein sequence ID" value="MPL88189.1"/>
    <property type="molecule type" value="Genomic_DNA"/>
</dbReference>
<evidence type="ECO:0000256" key="2">
    <source>
        <dbReference type="ARBA" id="ARBA00022729"/>
    </source>
</evidence>
<comment type="caution">
    <text evidence="7">The sequence shown here is derived from an EMBL/GenBank/DDBJ whole genome shotgun (WGS) entry which is preliminary data.</text>
</comment>
<organism evidence="7">
    <name type="scientific">bioreactor metagenome</name>
    <dbReference type="NCBI Taxonomy" id="1076179"/>
    <lineage>
        <taxon>unclassified sequences</taxon>
        <taxon>metagenomes</taxon>
        <taxon>ecological metagenomes</taxon>
    </lineage>
</organism>
<dbReference type="Gene3D" id="1.25.40.390">
    <property type="match status" value="1"/>
</dbReference>
<keyword evidence="3" id="KW-0472">Membrane</keyword>
<keyword evidence="4" id="KW-0998">Cell outer membrane</keyword>
<evidence type="ECO:0000259" key="6">
    <source>
        <dbReference type="Pfam" id="PF14322"/>
    </source>
</evidence>
<dbReference type="InterPro" id="IPR011990">
    <property type="entry name" value="TPR-like_helical_dom_sf"/>
</dbReference>
<sequence>MKKYIFILLATVLAWTSCNDDFLEKYPVESLTEATAFSTYGNFKTYAWSLYGVFNNANILRKVGSYGLDGYYVGDIYSGYLTRKGTSSYNPYAFQTVTDASSGNGWDFSYVRSVNLMLDNVDKSAMSASEKEHWRSVGYFFRSFYYAELIARFGDVPWINKVVSDSDTDLIYGPRTPRQEVADSLLANLQYAETHIKTAGDGPNTINIHCVRALISRFCLFEGTWRKYHELGDYEKYLAECARASEALMLNFPTVHKDWGEVFTSPDLSSVSGIILYKEYMTDVLTAWHSHYERTSSHTVEMPQSTVDLYLCKDGKPISTSGLYSGDKTPYATFRNRDHRLLETVVPPYKLSANSTTTAWDYPADPAYREYLDIMGVTKVIANPGEAGKHKVMPLMNWSGSIVLSFPNLTTKSSQQFLSCRGGYYVYKNYTTWDLNYNNGQTNTADKPLFKIEEVLLNYAEAKYELGAFDQTIADKTINKLRPRAKIANMIVSEINEMFDPQRDPSVNPVLWEIRRERIIELMGEGFGFYDIRRWKKAPWFVNKQQYGMWASKAEVGSGKLVNLNTKMADATLTEGYIYLFNDPVIDGKGWLDKYYLYMIPTNNIELNPQLKQNPGW</sequence>
<name>A0A644VA21_9ZZZZ</name>
<dbReference type="AlphaFoldDB" id="A0A644VA21"/>
<keyword evidence="2" id="KW-0732">Signal</keyword>
<evidence type="ECO:0000256" key="1">
    <source>
        <dbReference type="ARBA" id="ARBA00004442"/>
    </source>
</evidence>
<dbReference type="GO" id="GO:0009279">
    <property type="term" value="C:cell outer membrane"/>
    <property type="evidence" value="ECO:0007669"/>
    <property type="project" value="UniProtKB-SubCell"/>
</dbReference>
<dbReference type="Pfam" id="PF14322">
    <property type="entry name" value="SusD-like_3"/>
    <property type="match status" value="1"/>
</dbReference>
<proteinExistence type="predicted"/>
<dbReference type="InterPro" id="IPR012944">
    <property type="entry name" value="SusD_RagB_dom"/>
</dbReference>
<evidence type="ECO:0000259" key="5">
    <source>
        <dbReference type="Pfam" id="PF07980"/>
    </source>
</evidence>
<reference evidence="7" key="1">
    <citation type="submission" date="2019-08" db="EMBL/GenBank/DDBJ databases">
        <authorList>
            <person name="Kucharzyk K."/>
            <person name="Murdoch R.W."/>
            <person name="Higgins S."/>
            <person name="Loffler F."/>
        </authorList>
    </citation>
    <scope>NUCLEOTIDE SEQUENCE</scope>
</reference>
<feature type="domain" description="SusD-like N-terminal" evidence="6">
    <location>
        <begin position="96"/>
        <end position="192"/>
    </location>
</feature>
<feature type="domain" description="RagB/SusD" evidence="5">
    <location>
        <begin position="295"/>
        <end position="617"/>
    </location>
</feature>